<gene>
    <name evidence="1" type="ORF">A3D09_00070</name>
</gene>
<name>A0A1F5ETB2_9BACT</name>
<dbReference type="Pfam" id="PF03692">
    <property type="entry name" value="CxxCxxCC"/>
    <property type="match status" value="1"/>
</dbReference>
<evidence type="ECO:0000313" key="2">
    <source>
        <dbReference type="Proteomes" id="UP000177390"/>
    </source>
</evidence>
<protein>
    <recommendedName>
        <fullName evidence="3">YkgJ family cysteine cluster protein</fullName>
    </recommendedName>
</protein>
<organism evidence="1 2">
    <name type="scientific">Candidatus Collierbacteria bacterium RIFCSPHIGHO2_02_FULL_49_10</name>
    <dbReference type="NCBI Taxonomy" id="1817723"/>
    <lineage>
        <taxon>Bacteria</taxon>
        <taxon>Candidatus Collieribacteriota</taxon>
    </lineage>
</organism>
<dbReference type="Proteomes" id="UP000177390">
    <property type="component" value="Unassembled WGS sequence"/>
</dbReference>
<dbReference type="EMBL" id="MFAH01000049">
    <property type="protein sequence ID" value="OGD70641.1"/>
    <property type="molecule type" value="Genomic_DNA"/>
</dbReference>
<accession>A0A1F5ETB2</accession>
<reference evidence="1 2" key="1">
    <citation type="journal article" date="2016" name="Nat. Commun.">
        <title>Thousands of microbial genomes shed light on interconnected biogeochemical processes in an aquifer system.</title>
        <authorList>
            <person name="Anantharaman K."/>
            <person name="Brown C.T."/>
            <person name="Hug L.A."/>
            <person name="Sharon I."/>
            <person name="Castelle C.J."/>
            <person name="Probst A.J."/>
            <person name="Thomas B.C."/>
            <person name="Singh A."/>
            <person name="Wilkins M.J."/>
            <person name="Karaoz U."/>
            <person name="Brodie E.L."/>
            <person name="Williams K.H."/>
            <person name="Hubbard S.S."/>
            <person name="Banfield J.F."/>
        </authorList>
    </citation>
    <scope>NUCLEOTIDE SEQUENCE [LARGE SCALE GENOMIC DNA]</scope>
</reference>
<sequence length="111" mass="12153">MANSCNGCGLCCKLFLINLSREEYLSGKYRTVFEQYGFMADFGEAKKCGANLLAKKDDGSCIYLDGTQCGIHADRPKVCQAFFCTSKAKGFQSMVTIIKENDSQKISSCAS</sequence>
<proteinExistence type="predicted"/>
<comment type="caution">
    <text evidence="1">The sequence shown here is derived from an EMBL/GenBank/DDBJ whole genome shotgun (WGS) entry which is preliminary data.</text>
</comment>
<evidence type="ECO:0000313" key="1">
    <source>
        <dbReference type="EMBL" id="OGD70641.1"/>
    </source>
</evidence>
<evidence type="ECO:0008006" key="3">
    <source>
        <dbReference type="Google" id="ProtNLM"/>
    </source>
</evidence>
<dbReference type="AlphaFoldDB" id="A0A1F5ETB2"/>
<dbReference type="InterPro" id="IPR005358">
    <property type="entry name" value="Puta_zinc/iron-chelating_dom"/>
</dbReference>